<reference evidence="1 2" key="1">
    <citation type="journal article" date="2021" name="Elife">
        <title>Chloroplast acquisition without the gene transfer in kleptoplastic sea slugs, Plakobranchus ocellatus.</title>
        <authorList>
            <person name="Maeda T."/>
            <person name="Takahashi S."/>
            <person name="Yoshida T."/>
            <person name="Shimamura S."/>
            <person name="Takaki Y."/>
            <person name="Nagai Y."/>
            <person name="Toyoda A."/>
            <person name="Suzuki Y."/>
            <person name="Arimoto A."/>
            <person name="Ishii H."/>
            <person name="Satoh N."/>
            <person name="Nishiyama T."/>
            <person name="Hasebe M."/>
            <person name="Maruyama T."/>
            <person name="Minagawa J."/>
            <person name="Obokata J."/>
            <person name="Shigenobu S."/>
        </authorList>
    </citation>
    <scope>NUCLEOTIDE SEQUENCE [LARGE SCALE GENOMIC DNA]</scope>
</reference>
<sequence length="79" mass="8565">MTQVRIESLACEPTSRSEWTLLLRVRATGGVGGTVAGESALRSAGTLLSWFRAPPMAPWPDEKPESLRSPFCGLVVHKN</sequence>
<accession>A0AAV4B157</accession>
<proteinExistence type="predicted"/>
<dbReference type="AlphaFoldDB" id="A0AAV4B157"/>
<gene>
    <name evidence="1" type="ORF">PoB_003936200</name>
</gene>
<evidence type="ECO:0000313" key="1">
    <source>
        <dbReference type="EMBL" id="GFO12857.1"/>
    </source>
</evidence>
<comment type="caution">
    <text evidence="1">The sequence shown here is derived from an EMBL/GenBank/DDBJ whole genome shotgun (WGS) entry which is preliminary data.</text>
</comment>
<organism evidence="1 2">
    <name type="scientific">Plakobranchus ocellatus</name>
    <dbReference type="NCBI Taxonomy" id="259542"/>
    <lineage>
        <taxon>Eukaryota</taxon>
        <taxon>Metazoa</taxon>
        <taxon>Spiralia</taxon>
        <taxon>Lophotrochozoa</taxon>
        <taxon>Mollusca</taxon>
        <taxon>Gastropoda</taxon>
        <taxon>Heterobranchia</taxon>
        <taxon>Euthyneura</taxon>
        <taxon>Panpulmonata</taxon>
        <taxon>Sacoglossa</taxon>
        <taxon>Placobranchoidea</taxon>
        <taxon>Plakobranchidae</taxon>
        <taxon>Plakobranchus</taxon>
    </lineage>
</organism>
<keyword evidence="2" id="KW-1185">Reference proteome</keyword>
<protein>
    <submittedName>
        <fullName evidence="1">Uncharacterized protein</fullName>
    </submittedName>
</protein>
<evidence type="ECO:0000313" key="2">
    <source>
        <dbReference type="Proteomes" id="UP000735302"/>
    </source>
</evidence>
<dbReference type="EMBL" id="BLXT01004465">
    <property type="protein sequence ID" value="GFO12857.1"/>
    <property type="molecule type" value="Genomic_DNA"/>
</dbReference>
<name>A0AAV4B157_9GAST</name>
<dbReference type="Proteomes" id="UP000735302">
    <property type="component" value="Unassembled WGS sequence"/>
</dbReference>